<gene>
    <name evidence="1" type="ORF">L1987_05718</name>
</gene>
<dbReference type="Proteomes" id="UP001056120">
    <property type="component" value="Linkage Group LG02"/>
</dbReference>
<accession>A0ACB9JWB1</accession>
<reference evidence="2" key="1">
    <citation type="journal article" date="2022" name="Mol. Ecol. Resour.">
        <title>The genomes of chicory, endive, great burdock and yacon provide insights into Asteraceae palaeo-polyploidization history and plant inulin production.</title>
        <authorList>
            <person name="Fan W."/>
            <person name="Wang S."/>
            <person name="Wang H."/>
            <person name="Wang A."/>
            <person name="Jiang F."/>
            <person name="Liu H."/>
            <person name="Zhao H."/>
            <person name="Xu D."/>
            <person name="Zhang Y."/>
        </authorList>
    </citation>
    <scope>NUCLEOTIDE SEQUENCE [LARGE SCALE GENOMIC DNA]</scope>
    <source>
        <strain evidence="2">cv. Yunnan</strain>
    </source>
</reference>
<organism evidence="1 2">
    <name type="scientific">Smallanthus sonchifolius</name>
    <dbReference type="NCBI Taxonomy" id="185202"/>
    <lineage>
        <taxon>Eukaryota</taxon>
        <taxon>Viridiplantae</taxon>
        <taxon>Streptophyta</taxon>
        <taxon>Embryophyta</taxon>
        <taxon>Tracheophyta</taxon>
        <taxon>Spermatophyta</taxon>
        <taxon>Magnoliopsida</taxon>
        <taxon>eudicotyledons</taxon>
        <taxon>Gunneridae</taxon>
        <taxon>Pentapetalae</taxon>
        <taxon>asterids</taxon>
        <taxon>campanulids</taxon>
        <taxon>Asterales</taxon>
        <taxon>Asteraceae</taxon>
        <taxon>Asteroideae</taxon>
        <taxon>Heliantheae alliance</taxon>
        <taxon>Millerieae</taxon>
        <taxon>Smallanthus</taxon>
    </lineage>
</organism>
<proteinExistence type="predicted"/>
<evidence type="ECO:0000313" key="2">
    <source>
        <dbReference type="Proteomes" id="UP001056120"/>
    </source>
</evidence>
<evidence type="ECO:0000313" key="1">
    <source>
        <dbReference type="EMBL" id="KAI3824267.1"/>
    </source>
</evidence>
<dbReference type="EMBL" id="CM042019">
    <property type="protein sequence ID" value="KAI3824267.1"/>
    <property type="molecule type" value="Genomic_DNA"/>
</dbReference>
<reference evidence="1 2" key="2">
    <citation type="journal article" date="2022" name="Mol. Ecol. Resour.">
        <title>The genomes of chicory, endive, great burdock and yacon provide insights into Asteraceae paleo-polyploidization history and plant inulin production.</title>
        <authorList>
            <person name="Fan W."/>
            <person name="Wang S."/>
            <person name="Wang H."/>
            <person name="Wang A."/>
            <person name="Jiang F."/>
            <person name="Liu H."/>
            <person name="Zhao H."/>
            <person name="Xu D."/>
            <person name="Zhang Y."/>
        </authorList>
    </citation>
    <scope>NUCLEOTIDE SEQUENCE [LARGE SCALE GENOMIC DNA]</scope>
    <source>
        <strain evidence="2">cv. Yunnan</strain>
        <tissue evidence="1">Leaves</tissue>
    </source>
</reference>
<keyword evidence="2" id="KW-1185">Reference proteome</keyword>
<comment type="caution">
    <text evidence="1">The sequence shown here is derived from an EMBL/GenBank/DDBJ whole genome shotgun (WGS) entry which is preliminary data.</text>
</comment>
<name>A0ACB9JWB1_9ASTR</name>
<protein>
    <submittedName>
        <fullName evidence="1">Uncharacterized protein</fullName>
    </submittedName>
</protein>
<sequence>MAYGSNSPALEQHRKVVIGLEVSVAGGDDWSDEELGSHVVQCFSACIISRLEYSSFMAILVWTRVSRTNGGKGLVCGNGGFVEKK</sequence>